<dbReference type="Gene3D" id="3.40.710.10">
    <property type="entry name" value="DD-peptidase/beta-lactamase superfamily"/>
    <property type="match status" value="1"/>
</dbReference>
<dbReference type="EMBL" id="FRBI01000007">
    <property type="protein sequence ID" value="SHL97234.1"/>
    <property type="molecule type" value="Genomic_DNA"/>
</dbReference>
<evidence type="ECO:0000256" key="1">
    <source>
        <dbReference type="SAM" id="Phobius"/>
    </source>
</evidence>
<sequence>MPMARGVKTGVISAVFVCMVSVAGYGAYNIYTGLDGSSTGTKPAATTSRDEPLSSKDVTDTATDFLAAWSAGDDAKAAKLTDSVGTATTALTEYRNKASITKVTATATPTGSATDSTATAGATGVTVSFTVQATVAYQQLAPKIWTYGSTLTVGRNTVGDPAVKWAPSVLEPDLKDGLSLVTGLATSPDLDLVDRHGKTMTAAQYPGLTDVFTDLRKRYANAKLGGTAGIETYVTDDGGNLVKTLYTVAPGKNAKLKTTLDAGIQAAAEKAVRKYGQSGVTALDTRDGSILAMAANPPGGTNYALSLQPPGSTFKIVTATALMLSPQHITPQTRSQCVDGYAPIGGKPYHNVTPDKQDATLGWDFSRSCNTGFIRLSKYLTPTSLTDVGRKYFGLVGDARPWYTGTGTTDGSIPGGTGDEMTSEMIGQGKVLMNTLNMASVAATVRDGEFHQPSILQDTNLIENRQHLGTTPLPHAVRQNLMSMMQLTATDGTAAGLLTGVNSPYGAKTGSAEENKNDLPTGWFTAYSGHVAAAAMVVQGDHGNKSAGPIVADVLRAS</sequence>
<name>A0A1M7EZE5_9ACTN</name>
<evidence type="ECO:0000259" key="3">
    <source>
        <dbReference type="Pfam" id="PF05223"/>
    </source>
</evidence>
<feature type="domain" description="NTF2-like N-terminal transpeptidase" evidence="3">
    <location>
        <begin position="60"/>
        <end position="177"/>
    </location>
</feature>
<feature type="transmembrane region" description="Helical" evidence="1">
    <location>
        <begin position="12"/>
        <end position="31"/>
    </location>
</feature>
<dbReference type="GO" id="GO:0008658">
    <property type="term" value="F:penicillin binding"/>
    <property type="evidence" value="ECO:0007669"/>
    <property type="project" value="InterPro"/>
</dbReference>
<dbReference type="PANTHER" id="PTHR30627">
    <property type="entry name" value="PEPTIDOGLYCAN D,D-TRANSPEPTIDASE"/>
    <property type="match status" value="1"/>
</dbReference>
<dbReference type="SUPFAM" id="SSF56601">
    <property type="entry name" value="beta-lactamase/transpeptidase-like"/>
    <property type="match status" value="1"/>
</dbReference>
<feature type="domain" description="Penicillin-binding protein transpeptidase" evidence="2">
    <location>
        <begin position="280"/>
        <end position="555"/>
    </location>
</feature>
<evidence type="ECO:0000313" key="5">
    <source>
        <dbReference type="Proteomes" id="UP000184111"/>
    </source>
</evidence>
<dbReference type="Pfam" id="PF00905">
    <property type="entry name" value="Transpeptidase"/>
    <property type="match status" value="1"/>
</dbReference>
<dbReference type="PANTHER" id="PTHR30627:SF24">
    <property type="entry name" value="PENICILLIN-BINDING PROTEIN 4B"/>
    <property type="match status" value="1"/>
</dbReference>
<keyword evidence="1" id="KW-0812">Transmembrane</keyword>
<keyword evidence="1" id="KW-0472">Membrane</keyword>
<keyword evidence="5" id="KW-1185">Reference proteome</keyword>
<proteinExistence type="predicted"/>
<dbReference type="Proteomes" id="UP000184111">
    <property type="component" value="Unassembled WGS sequence"/>
</dbReference>
<dbReference type="Pfam" id="PF05223">
    <property type="entry name" value="MecA_N"/>
    <property type="match status" value="1"/>
</dbReference>
<dbReference type="GO" id="GO:0071972">
    <property type="term" value="F:peptidoglycan L,D-transpeptidase activity"/>
    <property type="evidence" value="ECO:0007669"/>
    <property type="project" value="TreeGrafter"/>
</dbReference>
<accession>A0A1M7EZE5</accession>
<dbReference type="GO" id="GO:0071555">
    <property type="term" value="P:cell wall organization"/>
    <property type="evidence" value="ECO:0007669"/>
    <property type="project" value="TreeGrafter"/>
</dbReference>
<dbReference type="GO" id="GO:0046677">
    <property type="term" value="P:response to antibiotic"/>
    <property type="evidence" value="ECO:0007669"/>
    <property type="project" value="InterPro"/>
</dbReference>
<evidence type="ECO:0000259" key="2">
    <source>
        <dbReference type="Pfam" id="PF00905"/>
    </source>
</evidence>
<dbReference type="InterPro" id="IPR012338">
    <property type="entry name" value="Beta-lactam/transpept-like"/>
</dbReference>
<dbReference type="GO" id="GO:0005886">
    <property type="term" value="C:plasma membrane"/>
    <property type="evidence" value="ECO:0007669"/>
    <property type="project" value="TreeGrafter"/>
</dbReference>
<dbReference type="InterPro" id="IPR001460">
    <property type="entry name" value="PCN-bd_Tpept"/>
</dbReference>
<protein>
    <submittedName>
        <fullName evidence="4">NTF2-like N-terminal transpeptidase domain-containing protein</fullName>
    </submittedName>
</protein>
<dbReference type="AlphaFoldDB" id="A0A1M7EZE5"/>
<organism evidence="4 5">
    <name type="scientific">Actinacidiphila paucisporea</name>
    <dbReference type="NCBI Taxonomy" id="310782"/>
    <lineage>
        <taxon>Bacteria</taxon>
        <taxon>Bacillati</taxon>
        <taxon>Actinomycetota</taxon>
        <taxon>Actinomycetes</taxon>
        <taxon>Kitasatosporales</taxon>
        <taxon>Streptomycetaceae</taxon>
        <taxon>Actinacidiphila</taxon>
    </lineage>
</organism>
<dbReference type="STRING" id="310782.SAMN05216499_107146"/>
<dbReference type="InterPro" id="IPR007887">
    <property type="entry name" value="MecA_N"/>
</dbReference>
<gene>
    <name evidence="4" type="ORF">SAMN05216499_107146</name>
</gene>
<evidence type="ECO:0000313" key="4">
    <source>
        <dbReference type="EMBL" id="SHL97234.1"/>
    </source>
</evidence>
<dbReference type="OrthoDB" id="5241017at2"/>
<keyword evidence="1" id="KW-1133">Transmembrane helix</keyword>
<dbReference type="InterPro" id="IPR050515">
    <property type="entry name" value="Beta-lactam/transpept"/>
</dbReference>
<reference evidence="4 5" key="1">
    <citation type="submission" date="2016-11" db="EMBL/GenBank/DDBJ databases">
        <authorList>
            <person name="Jaros S."/>
            <person name="Januszkiewicz K."/>
            <person name="Wedrychowicz H."/>
        </authorList>
    </citation>
    <scope>NUCLEOTIDE SEQUENCE [LARGE SCALE GENOMIC DNA]</scope>
    <source>
        <strain evidence="4 5">CGMCC 4.2025</strain>
    </source>
</reference>